<evidence type="ECO:0000259" key="7">
    <source>
        <dbReference type="PROSITE" id="PS50118"/>
    </source>
</evidence>
<accession>A0A3S4REX3</accession>
<dbReference type="PANTHER" id="PTHR21680">
    <property type="entry name" value="COILED-COIL DOMAIN-CONTAINING PROTEIN 124"/>
    <property type="match status" value="1"/>
</dbReference>
<gene>
    <name evidence="8" type="ORF">B4U79_10586</name>
</gene>
<feature type="domain" description="HMG box" evidence="7">
    <location>
        <begin position="154"/>
        <end position="210"/>
    </location>
</feature>
<protein>
    <recommendedName>
        <fullName evidence="7">HMG box domain-containing protein</fullName>
    </recommendedName>
</protein>
<dbReference type="PANTHER" id="PTHR21680:SF0">
    <property type="entry name" value="COILED-COIL DOMAIN-CONTAINING PROTEIN 124"/>
    <property type="match status" value="1"/>
</dbReference>
<dbReference type="EMBL" id="NCKU01000486">
    <property type="protein sequence ID" value="RWS15339.1"/>
    <property type="molecule type" value="Genomic_DNA"/>
</dbReference>
<dbReference type="SUPFAM" id="SSF47095">
    <property type="entry name" value="HMG-box"/>
    <property type="match status" value="1"/>
</dbReference>
<keyword evidence="9" id="KW-1185">Reference proteome</keyword>
<feature type="coiled-coil region" evidence="5">
    <location>
        <begin position="9"/>
        <end position="36"/>
    </location>
</feature>
<name>A0A3S4REX3_9ACAR</name>
<dbReference type="InterPro" id="IPR054414">
    <property type="entry name" value="Ccdc124/Oxs1_C"/>
</dbReference>
<dbReference type="InterPro" id="IPR036910">
    <property type="entry name" value="HMG_box_dom_sf"/>
</dbReference>
<evidence type="ECO:0000256" key="6">
    <source>
        <dbReference type="SAM" id="MobiDB-lite"/>
    </source>
</evidence>
<dbReference type="Proteomes" id="UP000285301">
    <property type="component" value="Unassembled WGS sequence"/>
</dbReference>
<keyword evidence="4" id="KW-0539">Nucleus</keyword>
<keyword evidence="4" id="KW-0238">DNA-binding</keyword>
<evidence type="ECO:0000313" key="9">
    <source>
        <dbReference type="Proteomes" id="UP000285301"/>
    </source>
</evidence>
<dbReference type="Pfam" id="PF06244">
    <property type="entry name" value="Ccdc124"/>
    <property type="match status" value="1"/>
</dbReference>
<evidence type="ECO:0000313" key="8">
    <source>
        <dbReference type="EMBL" id="RWS15339.1"/>
    </source>
</evidence>
<sequence length="210" mass="24480">MPKKLTTNSKAVEARVRKEEKRRAELERIEKEKEDAYWKDDDKHVLRKVTRKEEREKKRQEIADRKASNKAVYKEEMESLQSSKCQSSTKMTRAQIATFVDRSTDKPKSVKTPDQLPIEENVNREIVEGEVARSVTEAIAILGVKESDADRHPEKRMKAAYLAFEEKNLPILKAENPNLRLSQIKQLLKKEWMKSPENPMNQKNVAYNSK</sequence>
<dbReference type="GO" id="GO:0003677">
    <property type="term" value="F:DNA binding"/>
    <property type="evidence" value="ECO:0007669"/>
    <property type="project" value="UniProtKB-UniRule"/>
</dbReference>
<dbReference type="PROSITE" id="PS50118">
    <property type="entry name" value="HMG_BOX_2"/>
    <property type="match status" value="1"/>
</dbReference>
<proteinExistence type="inferred from homology"/>
<evidence type="ECO:0000256" key="3">
    <source>
        <dbReference type="ARBA" id="ARBA00023054"/>
    </source>
</evidence>
<reference evidence="8 9" key="1">
    <citation type="journal article" date="2018" name="Gigascience">
        <title>Genomes of trombidid mites reveal novel predicted allergens and laterally-transferred genes associated with secondary metabolism.</title>
        <authorList>
            <person name="Dong X."/>
            <person name="Chaisiri K."/>
            <person name="Xia D."/>
            <person name="Armstrong S.D."/>
            <person name="Fang Y."/>
            <person name="Donnelly M.J."/>
            <person name="Kadowaki T."/>
            <person name="McGarry J.W."/>
            <person name="Darby A.C."/>
            <person name="Makepeace B.L."/>
        </authorList>
    </citation>
    <scope>NUCLEOTIDE SEQUENCE [LARGE SCALE GENOMIC DNA]</scope>
    <source>
        <strain evidence="8">UoL-WK</strain>
    </source>
</reference>
<dbReference type="GO" id="GO:0003713">
    <property type="term" value="F:transcription coactivator activity"/>
    <property type="evidence" value="ECO:0007669"/>
    <property type="project" value="TreeGrafter"/>
</dbReference>
<dbReference type="GO" id="GO:0030496">
    <property type="term" value="C:midbody"/>
    <property type="evidence" value="ECO:0007669"/>
    <property type="project" value="UniProtKB-SubCell"/>
</dbReference>
<evidence type="ECO:0000256" key="1">
    <source>
        <dbReference type="ARBA" id="ARBA00004214"/>
    </source>
</evidence>
<dbReference type="InterPro" id="IPR009071">
    <property type="entry name" value="HMG_box_dom"/>
</dbReference>
<organism evidence="8 9">
    <name type="scientific">Dinothrombium tinctorium</name>
    <dbReference type="NCBI Taxonomy" id="1965070"/>
    <lineage>
        <taxon>Eukaryota</taxon>
        <taxon>Metazoa</taxon>
        <taxon>Ecdysozoa</taxon>
        <taxon>Arthropoda</taxon>
        <taxon>Chelicerata</taxon>
        <taxon>Arachnida</taxon>
        <taxon>Acari</taxon>
        <taxon>Acariformes</taxon>
        <taxon>Trombidiformes</taxon>
        <taxon>Prostigmata</taxon>
        <taxon>Anystina</taxon>
        <taxon>Parasitengona</taxon>
        <taxon>Trombidioidea</taxon>
        <taxon>Trombidiidae</taxon>
        <taxon>Dinothrombium</taxon>
    </lineage>
</organism>
<feature type="DNA-binding region" description="HMG box" evidence="4">
    <location>
        <begin position="154"/>
        <end position="210"/>
    </location>
</feature>
<dbReference type="InterPro" id="IPR010422">
    <property type="entry name" value="Ccdc124/Oxs1"/>
</dbReference>
<evidence type="ECO:0000256" key="2">
    <source>
        <dbReference type="ARBA" id="ARBA00008296"/>
    </source>
</evidence>
<evidence type="ECO:0000256" key="5">
    <source>
        <dbReference type="SAM" id="Coils"/>
    </source>
</evidence>
<dbReference type="STRING" id="1965070.A0A3S4REX3"/>
<keyword evidence="3 5" id="KW-0175">Coiled coil</keyword>
<comment type="subcellular location">
    <subcellularLocation>
        <location evidence="1">Midbody</location>
    </subcellularLocation>
</comment>
<comment type="similarity">
    <text evidence="2">Belongs to the CCDC124 family.</text>
</comment>
<dbReference type="OrthoDB" id="76412at2759"/>
<evidence type="ECO:0000256" key="4">
    <source>
        <dbReference type="PROSITE-ProRule" id="PRU00267"/>
    </source>
</evidence>
<feature type="region of interest" description="Disordered" evidence="6">
    <location>
        <begin position="51"/>
        <end position="74"/>
    </location>
</feature>
<comment type="caution">
    <text evidence="8">The sequence shown here is derived from an EMBL/GenBank/DDBJ whole genome shotgun (WGS) entry which is preliminary data.</text>
</comment>
<dbReference type="GO" id="GO:0005634">
    <property type="term" value="C:nucleus"/>
    <property type="evidence" value="ECO:0007669"/>
    <property type="project" value="UniProtKB-UniRule"/>
</dbReference>
<dbReference type="AlphaFoldDB" id="A0A3S4REX3"/>
<dbReference type="GO" id="GO:0006366">
    <property type="term" value="P:transcription by RNA polymerase II"/>
    <property type="evidence" value="ECO:0007669"/>
    <property type="project" value="TreeGrafter"/>
</dbReference>